<dbReference type="EMBL" id="CP013862">
    <property type="protein sequence ID" value="ALX48696.1"/>
    <property type="molecule type" value="Genomic_DNA"/>
</dbReference>
<keyword evidence="1" id="KW-0472">Membrane</keyword>
<evidence type="ECO:0000256" key="1">
    <source>
        <dbReference type="SAM" id="Phobius"/>
    </source>
</evidence>
<dbReference type="PIRSF" id="PIRSF037259">
    <property type="entry name" value="EcsB_ABC"/>
    <property type="match status" value="1"/>
</dbReference>
<organism evidence="2 3">
    <name type="scientific">Lentibacillus amyloliquefaciens</name>
    <dbReference type="NCBI Taxonomy" id="1472767"/>
    <lineage>
        <taxon>Bacteria</taxon>
        <taxon>Bacillati</taxon>
        <taxon>Bacillota</taxon>
        <taxon>Bacilli</taxon>
        <taxon>Bacillales</taxon>
        <taxon>Bacillaceae</taxon>
        <taxon>Lentibacillus</taxon>
    </lineage>
</organism>
<dbReference type="STRING" id="1472767.AOX59_08765"/>
<dbReference type="Proteomes" id="UP000050331">
    <property type="component" value="Chromosome"/>
</dbReference>
<feature type="transmembrane region" description="Helical" evidence="1">
    <location>
        <begin position="376"/>
        <end position="394"/>
    </location>
</feature>
<dbReference type="InterPro" id="IPR010288">
    <property type="entry name" value="EcsB_ABC"/>
</dbReference>
<dbReference type="OrthoDB" id="2447941at2"/>
<proteinExistence type="predicted"/>
<keyword evidence="1" id="KW-1133">Transmembrane helix</keyword>
<dbReference type="Pfam" id="PF05975">
    <property type="entry name" value="EcsB"/>
    <property type="match status" value="1"/>
</dbReference>
<dbReference type="GO" id="GO:0016020">
    <property type="term" value="C:membrane"/>
    <property type="evidence" value="ECO:0007669"/>
    <property type="project" value="InterPro"/>
</dbReference>
<feature type="transmembrane region" description="Helical" evidence="1">
    <location>
        <begin position="25"/>
        <end position="45"/>
    </location>
</feature>
<feature type="transmembrane region" description="Helical" evidence="1">
    <location>
        <begin position="104"/>
        <end position="126"/>
    </location>
</feature>
<evidence type="ECO:0000313" key="3">
    <source>
        <dbReference type="Proteomes" id="UP000050331"/>
    </source>
</evidence>
<reference evidence="2 3" key="1">
    <citation type="submission" date="2016-01" db="EMBL/GenBank/DDBJ databases">
        <title>Complete genome sequence of strain Lentibacillus amyloliquefaciens LAM0015T isolated from saline sediment.</title>
        <authorList>
            <person name="Wang J.-L."/>
            <person name="He M.-X."/>
        </authorList>
    </citation>
    <scope>NUCLEOTIDE SEQUENCE [LARGE SCALE GENOMIC DNA]</scope>
    <source>
        <strain evidence="2 3">LAM0015</strain>
    </source>
</reference>
<accession>A0A0U4DTM7</accession>
<feature type="transmembrane region" description="Helical" evidence="1">
    <location>
        <begin position="138"/>
        <end position="159"/>
    </location>
</feature>
<gene>
    <name evidence="2" type="ORF">AOX59_08765</name>
</gene>
<dbReference type="AlphaFoldDB" id="A0A0U4DTM7"/>
<feature type="transmembrane region" description="Helical" evidence="1">
    <location>
        <begin position="57"/>
        <end position="76"/>
    </location>
</feature>
<dbReference type="RefSeq" id="WP_068444765.1">
    <property type="nucleotide sequence ID" value="NZ_CP013862.1"/>
</dbReference>
<feature type="transmembrane region" description="Helical" evidence="1">
    <location>
        <begin position="310"/>
        <end position="330"/>
    </location>
</feature>
<keyword evidence="1" id="KW-0812">Transmembrane</keyword>
<protein>
    <submittedName>
        <fullName evidence="2">ABC transporter permease</fullName>
    </submittedName>
</protein>
<name>A0A0U4DTM7_9BACI</name>
<evidence type="ECO:0000313" key="2">
    <source>
        <dbReference type="EMBL" id="ALX48696.1"/>
    </source>
</evidence>
<keyword evidence="3" id="KW-1185">Reference proteome</keyword>
<dbReference type="KEGG" id="lao:AOX59_08765"/>
<feature type="transmembrane region" description="Helical" evidence="1">
    <location>
        <begin position="285"/>
        <end position="304"/>
    </location>
</feature>
<sequence length="405" mass="46946">MFDAHAFFKGRFAAHIKETSRYLRYIFNSHIAFAMFFFVSAVAYYYQQWLQGLPEDFPTAAIIGITFGLLVSYSPARTLLKEPDLVFLIAAENKMGPYFRDALVYSYVVQLYLILLAGAAFGPLYFASYPERAGNVYLLILLIVLVFKAGNLIATWWMLKIREPATRRVDQGVRLLLNLAVFYFLVEGETVWAGVTTVLFALVFLYDLNVSRKQPGIAWDLLVEKDRNRMQTFYRIANMFADVPHLKNQVKSRHWLVSIVTRVPFLNKHTFDYLYRISFVRSGDYLGMYIRLIVIGGLFIVFVPNIWMKLLFALLFLYMSVFQMMTLYHHHKTVMWLDLYPVPEGVKEQSLIKLLFQLMLIQTVIFDLLFIGLQEWIGAAAVLAGGMLFNYVFIQRYVKKKIGAS</sequence>